<proteinExistence type="predicted"/>
<sequence length="136" mass="15530">MVRPLSRPQSPFIEMRNRSVPSFPHCSLIPLVLGDNRLACLIPTTKRYHVHHLVAITRIVKFPLRVGFCPYLPILLSIQVFCDPDVSGEPKQLMPIHKASFLQSVVTNDSSVYWRKKFSSDIKATHSSKQFTYVLP</sequence>
<keyword evidence="2" id="KW-1185">Reference proteome</keyword>
<dbReference type="AlphaFoldDB" id="A0A8X6R7I9"/>
<reference evidence="1" key="1">
    <citation type="submission" date="2020-08" db="EMBL/GenBank/DDBJ databases">
        <title>Multicomponent nature underlies the extraordinary mechanical properties of spider dragline silk.</title>
        <authorList>
            <person name="Kono N."/>
            <person name="Nakamura H."/>
            <person name="Mori M."/>
            <person name="Yoshida Y."/>
            <person name="Ohtoshi R."/>
            <person name="Malay A.D."/>
            <person name="Moran D.A.P."/>
            <person name="Tomita M."/>
            <person name="Numata K."/>
            <person name="Arakawa K."/>
        </authorList>
    </citation>
    <scope>NUCLEOTIDE SEQUENCE</scope>
</reference>
<protein>
    <submittedName>
        <fullName evidence="1">Uncharacterized protein</fullName>
    </submittedName>
</protein>
<name>A0A8X6R7I9_TRICX</name>
<evidence type="ECO:0000313" key="1">
    <source>
        <dbReference type="EMBL" id="GFX87559.1"/>
    </source>
</evidence>
<accession>A0A8X6R7I9</accession>
<evidence type="ECO:0000313" key="2">
    <source>
        <dbReference type="Proteomes" id="UP000887159"/>
    </source>
</evidence>
<dbReference type="Proteomes" id="UP000887159">
    <property type="component" value="Unassembled WGS sequence"/>
</dbReference>
<dbReference type="EMBL" id="BMAU01021035">
    <property type="protein sequence ID" value="GFX87559.1"/>
    <property type="molecule type" value="Genomic_DNA"/>
</dbReference>
<comment type="caution">
    <text evidence="1">The sequence shown here is derived from an EMBL/GenBank/DDBJ whole genome shotgun (WGS) entry which is preliminary data.</text>
</comment>
<gene>
    <name evidence="1" type="ORF">TNCV_1330911</name>
</gene>
<organism evidence="1 2">
    <name type="scientific">Trichonephila clavipes</name>
    <name type="common">Golden silk orbweaver</name>
    <name type="synonym">Nephila clavipes</name>
    <dbReference type="NCBI Taxonomy" id="2585209"/>
    <lineage>
        <taxon>Eukaryota</taxon>
        <taxon>Metazoa</taxon>
        <taxon>Ecdysozoa</taxon>
        <taxon>Arthropoda</taxon>
        <taxon>Chelicerata</taxon>
        <taxon>Arachnida</taxon>
        <taxon>Araneae</taxon>
        <taxon>Araneomorphae</taxon>
        <taxon>Entelegynae</taxon>
        <taxon>Araneoidea</taxon>
        <taxon>Nephilidae</taxon>
        <taxon>Trichonephila</taxon>
    </lineage>
</organism>